<gene>
    <name evidence="2" type="ORF">SAMN04488055_1328</name>
</gene>
<reference evidence="2 3" key="1">
    <citation type="submission" date="2016-11" db="EMBL/GenBank/DDBJ databases">
        <authorList>
            <person name="Jaros S."/>
            <person name="Januszkiewicz K."/>
            <person name="Wedrychowicz H."/>
        </authorList>
    </citation>
    <scope>NUCLEOTIDE SEQUENCE [LARGE SCALE GENOMIC DNA]</scope>
    <source>
        <strain evidence="2 3">DSM 24787</strain>
    </source>
</reference>
<keyword evidence="1" id="KW-0472">Membrane</keyword>
<dbReference type="Proteomes" id="UP000185003">
    <property type="component" value="Unassembled WGS sequence"/>
</dbReference>
<keyword evidence="1" id="KW-1133">Transmembrane helix</keyword>
<dbReference type="PANTHER" id="PTHR30441">
    <property type="entry name" value="DUF748 DOMAIN-CONTAINING PROTEIN"/>
    <property type="match status" value="1"/>
</dbReference>
<proteinExistence type="predicted"/>
<name>A0A1N6E5X4_9BACT</name>
<evidence type="ECO:0000313" key="2">
    <source>
        <dbReference type="EMBL" id="SIN78419.1"/>
    </source>
</evidence>
<dbReference type="GO" id="GO:0090313">
    <property type="term" value="P:regulation of protein targeting to membrane"/>
    <property type="evidence" value="ECO:0007669"/>
    <property type="project" value="TreeGrafter"/>
</dbReference>
<dbReference type="EMBL" id="FSRA01000001">
    <property type="protein sequence ID" value="SIN78419.1"/>
    <property type="molecule type" value="Genomic_DNA"/>
</dbReference>
<dbReference type="OrthoDB" id="1489065at2"/>
<keyword evidence="3" id="KW-1185">Reference proteome</keyword>
<dbReference type="AlphaFoldDB" id="A0A1N6E5X4"/>
<dbReference type="RefSeq" id="WP_074238479.1">
    <property type="nucleotide sequence ID" value="NZ_FSRA01000001.1"/>
</dbReference>
<dbReference type="InterPro" id="IPR052894">
    <property type="entry name" value="AsmA-related"/>
</dbReference>
<feature type="transmembrane region" description="Helical" evidence="1">
    <location>
        <begin position="7"/>
        <end position="30"/>
    </location>
</feature>
<evidence type="ECO:0000313" key="3">
    <source>
        <dbReference type="Proteomes" id="UP000185003"/>
    </source>
</evidence>
<keyword evidence="1" id="KW-0812">Transmembrane</keyword>
<organism evidence="2 3">
    <name type="scientific">Chitinophaga niabensis</name>
    <dbReference type="NCBI Taxonomy" id="536979"/>
    <lineage>
        <taxon>Bacteria</taxon>
        <taxon>Pseudomonadati</taxon>
        <taxon>Bacteroidota</taxon>
        <taxon>Chitinophagia</taxon>
        <taxon>Chitinophagales</taxon>
        <taxon>Chitinophagaceae</taxon>
        <taxon>Chitinophaga</taxon>
    </lineage>
</organism>
<evidence type="ECO:0000256" key="1">
    <source>
        <dbReference type="SAM" id="Phobius"/>
    </source>
</evidence>
<dbReference type="PANTHER" id="PTHR30441:SF8">
    <property type="entry name" value="DUF748 DOMAIN-CONTAINING PROTEIN"/>
    <property type="match status" value="1"/>
</dbReference>
<dbReference type="GO" id="GO:0005886">
    <property type="term" value="C:plasma membrane"/>
    <property type="evidence" value="ECO:0007669"/>
    <property type="project" value="TreeGrafter"/>
</dbReference>
<sequence length="808" mass="90769">MPRWLRILLISTGSLIGLVIILWLILALVIRNNKQRILTEISSQLSSRINGTLVIRDMDPSLIRSFPNVSITLKEVSLQDSLFEKHKRPLLAIKEVYVKVNTAAILHGEVDIKEVKLKDGNISIYTDSTGYSNTYLFKGDSTKKKTGKQPTFRYFSMENIQFSMENLQKFKHFLFDIRSLSGEMDYENSGWTCKLNTDMHIRNLEFNTTKGSFAQNKVLQSDLTLQYNTTSKTLRIPPQLLQFDKQPVSFGGEFNFSQQPAAFVLAIKADKIPFRQAASLLTPTLSHKMDSIDFGKPIDVHADIRGHMKFRDTPYVRVTWDVKDNILTAKAVTLEKCSFNGAFLNEVVIGMGHNDANSRLSLFNFKGEYDSIPVTSDTLRIINLQKPVLTGRFRSKFPLTRLTHIVGAHLFEFTKGEAEVDLEYAGTWNPKDTVPGFVNGIIQIKDGAFTYVPRNQSFQQCLATLDFTGQDLYFRNIRLQSGSSAVTMEGNIRNILNFYFAAPEKITLDWSIHSPMINLNEFQSFFGKRRKHVSKKQPVHHAKPRIMKQLDVVLEACSVNMNVVLEKVKYRQFNASNVKAGIQLSQTGVKLDNAVLQAAGGQINFNGAIFNASNGNDRFTVDARVNKVQVDQLFRAFENFGQDGIQAKNLKGVFSATAKIGGGMKEDASIKPHTMFGSVTFDLNKGALVGFEPLEKLGKFIFRKRDMSNITFENMHNTLDIKGSKIVIHPMVIASSVLNIQLEGTYGMPKGTDIQMKVPLRNPKNDDLSGDAVELTKKQKKGIVVNLRAVDGEDGKVKFKLGKGKDDD</sequence>
<accession>A0A1N6E5X4</accession>
<protein>
    <submittedName>
        <fullName evidence="2">AsmA-like C-terminal region</fullName>
    </submittedName>
</protein>
<dbReference type="STRING" id="536979.SAMN04488055_1328"/>